<dbReference type="PANTHER" id="PTHR30153">
    <property type="entry name" value="REPLICATIVE DNA HELICASE DNAB"/>
    <property type="match status" value="1"/>
</dbReference>
<evidence type="ECO:0000313" key="11">
    <source>
        <dbReference type="EMBL" id="KAB8186925.1"/>
    </source>
</evidence>
<dbReference type="Pfam" id="PF00772">
    <property type="entry name" value="DnaB"/>
    <property type="match status" value="1"/>
</dbReference>
<evidence type="ECO:0000256" key="5">
    <source>
        <dbReference type="ARBA" id="ARBA00022806"/>
    </source>
</evidence>
<dbReference type="GO" id="GO:0006260">
    <property type="term" value="P:DNA replication"/>
    <property type="evidence" value="ECO:0007669"/>
    <property type="project" value="UniProtKB-KW"/>
</dbReference>
<dbReference type="GO" id="GO:0043139">
    <property type="term" value="F:5'-3' DNA helicase activity"/>
    <property type="evidence" value="ECO:0007669"/>
    <property type="project" value="UniProtKB-EC"/>
</dbReference>
<keyword evidence="5" id="KW-0347">Helicase</keyword>
<keyword evidence="7" id="KW-0238">DNA-binding</keyword>
<dbReference type="RefSeq" id="WP_139637589.1">
    <property type="nucleotide sequence ID" value="NZ_VDLX02000028.1"/>
</dbReference>
<dbReference type="Pfam" id="PF03796">
    <property type="entry name" value="DnaB_C"/>
    <property type="match status" value="1"/>
</dbReference>
<comment type="catalytic activity">
    <reaction evidence="10">
        <text>ATP + H2O = ADP + phosphate + H(+)</text>
        <dbReference type="Rhea" id="RHEA:13065"/>
        <dbReference type="ChEBI" id="CHEBI:15377"/>
        <dbReference type="ChEBI" id="CHEBI:15378"/>
        <dbReference type="ChEBI" id="CHEBI:30616"/>
        <dbReference type="ChEBI" id="CHEBI:43474"/>
        <dbReference type="ChEBI" id="CHEBI:456216"/>
        <dbReference type="EC" id="5.6.2.3"/>
    </reaction>
</comment>
<evidence type="ECO:0000256" key="7">
    <source>
        <dbReference type="ARBA" id="ARBA00023125"/>
    </source>
</evidence>
<dbReference type="GO" id="GO:0005829">
    <property type="term" value="C:cytosol"/>
    <property type="evidence" value="ECO:0007669"/>
    <property type="project" value="TreeGrafter"/>
</dbReference>
<dbReference type="Gene3D" id="1.10.860.10">
    <property type="entry name" value="DNAb Helicase, Chain A"/>
    <property type="match status" value="1"/>
</dbReference>
<dbReference type="GO" id="GO:0016787">
    <property type="term" value="F:hydrolase activity"/>
    <property type="evidence" value="ECO:0007669"/>
    <property type="project" value="UniProtKB-KW"/>
</dbReference>
<comment type="similarity">
    <text evidence="1">Belongs to the helicase family. DnaB subfamily.</text>
</comment>
<dbReference type="InterPro" id="IPR016136">
    <property type="entry name" value="DNA_helicase_N/primase_C"/>
</dbReference>
<dbReference type="GO" id="GO:0005524">
    <property type="term" value="F:ATP binding"/>
    <property type="evidence" value="ECO:0007669"/>
    <property type="project" value="UniProtKB-KW"/>
</dbReference>
<dbReference type="InterPro" id="IPR007694">
    <property type="entry name" value="DNA_helicase_DnaB-like_C"/>
</dbReference>
<evidence type="ECO:0000313" key="12">
    <source>
        <dbReference type="Proteomes" id="UP000312512"/>
    </source>
</evidence>
<evidence type="ECO:0000256" key="3">
    <source>
        <dbReference type="ARBA" id="ARBA00022741"/>
    </source>
</evidence>
<dbReference type="SUPFAM" id="SSF52540">
    <property type="entry name" value="P-loop containing nucleoside triphosphate hydrolases"/>
    <property type="match status" value="1"/>
</dbReference>
<evidence type="ECO:0000256" key="1">
    <source>
        <dbReference type="ARBA" id="ARBA00008428"/>
    </source>
</evidence>
<evidence type="ECO:0000256" key="10">
    <source>
        <dbReference type="ARBA" id="ARBA00048954"/>
    </source>
</evidence>
<keyword evidence="3" id="KW-0547">Nucleotide-binding</keyword>
<dbReference type="EC" id="5.6.2.3" evidence="9"/>
<keyword evidence="4" id="KW-0378">Hydrolase</keyword>
<dbReference type="PANTHER" id="PTHR30153:SF2">
    <property type="entry name" value="REPLICATIVE DNA HELICASE"/>
    <property type="match status" value="1"/>
</dbReference>
<dbReference type="GO" id="GO:0003677">
    <property type="term" value="F:DNA binding"/>
    <property type="evidence" value="ECO:0007669"/>
    <property type="project" value="UniProtKB-KW"/>
</dbReference>
<evidence type="ECO:0000256" key="9">
    <source>
        <dbReference type="ARBA" id="ARBA00044969"/>
    </source>
</evidence>
<evidence type="ECO:0000256" key="8">
    <source>
        <dbReference type="ARBA" id="ARBA00023235"/>
    </source>
</evidence>
<organism evidence="11 12">
    <name type="scientific">Nonomuraea phyllanthi</name>
    <dbReference type="NCBI Taxonomy" id="2219224"/>
    <lineage>
        <taxon>Bacteria</taxon>
        <taxon>Bacillati</taxon>
        <taxon>Actinomycetota</taxon>
        <taxon>Actinomycetes</taxon>
        <taxon>Streptosporangiales</taxon>
        <taxon>Streptosporangiaceae</taxon>
        <taxon>Nonomuraea</taxon>
    </lineage>
</organism>
<dbReference type="InterPro" id="IPR027417">
    <property type="entry name" value="P-loop_NTPase"/>
</dbReference>
<evidence type="ECO:0000256" key="6">
    <source>
        <dbReference type="ARBA" id="ARBA00022840"/>
    </source>
</evidence>
<proteinExistence type="inferred from homology"/>
<name>A0A5C4V7D9_9ACTN</name>
<keyword evidence="8" id="KW-0413">Isomerase</keyword>
<gene>
    <name evidence="11" type="ORF">FH608_046405</name>
</gene>
<dbReference type="Gene3D" id="3.40.50.300">
    <property type="entry name" value="P-loop containing nucleotide triphosphate hydrolases"/>
    <property type="match status" value="1"/>
</dbReference>
<dbReference type="EMBL" id="VDLX02000028">
    <property type="protein sequence ID" value="KAB8186925.1"/>
    <property type="molecule type" value="Genomic_DNA"/>
</dbReference>
<dbReference type="AlphaFoldDB" id="A0A5C4V7D9"/>
<keyword evidence="2" id="KW-0235">DNA replication</keyword>
<comment type="caution">
    <text evidence="11">The sequence shown here is derived from an EMBL/GenBank/DDBJ whole genome shotgun (WGS) entry which is preliminary data.</text>
</comment>
<keyword evidence="12" id="KW-1185">Reference proteome</keyword>
<dbReference type="Proteomes" id="UP000312512">
    <property type="component" value="Unassembled WGS sequence"/>
</dbReference>
<dbReference type="InterPro" id="IPR036185">
    <property type="entry name" value="DNA_heli_DnaB-like_N_sf"/>
</dbReference>
<dbReference type="InterPro" id="IPR007693">
    <property type="entry name" value="DNA_helicase_DnaB-like_N"/>
</dbReference>
<evidence type="ECO:0000256" key="2">
    <source>
        <dbReference type="ARBA" id="ARBA00022705"/>
    </source>
</evidence>
<evidence type="ECO:0000256" key="4">
    <source>
        <dbReference type="ARBA" id="ARBA00022801"/>
    </source>
</evidence>
<accession>A0A5C4V7D9</accession>
<dbReference type="CDD" id="cd00984">
    <property type="entry name" value="DnaB_C"/>
    <property type="match status" value="1"/>
</dbReference>
<dbReference type="OrthoDB" id="9773982at2"/>
<dbReference type="PROSITE" id="PS51199">
    <property type="entry name" value="SF4_HELICASE"/>
    <property type="match status" value="1"/>
</dbReference>
<sequence length="464" mass="50985">MTDFETSGWEATEKVIAAEMAIAGAAIQSRLLLDEAADIVTPADFYSVARYVFAAALEVRDNCKPADRAKTRIDTTEVLIQLQNQGDLERVGGGSYLHTLMEHAAVAGSVGRLCKEISQDAERRRLQQALRTSIQMTEHATWDPSTDIDQVRKMVDEALTRRIGERPKDVSATVVKLLDELENPPPKLDVIETPFEDLNHLLGGGFRKGQLVVIAGRPGLGKSVLSVDFARKAAIQNGERSIIFTLEMSEEEVVDRITAAEGRIPLRAIRTRNVTRQQLAAAAEAGARISGSPLTIDFVPGCTLDHIRSQLRWLSREDPAKLVVVDYLQIMTAPKNPRRDIELGMVTQQLKAMAGEFGLTIVLLSQLNRESQKRTDKRPQIGELKDSGSIEADADVVILIHREDAYEPESPRAGEAELIVAKNRGGPQATVTVAAQLHYSRLIDMAKDEPTSTPTGRPDLHVVN</sequence>
<dbReference type="SUPFAM" id="SSF48024">
    <property type="entry name" value="N-terminal domain of DnaB helicase"/>
    <property type="match status" value="1"/>
</dbReference>
<keyword evidence="6" id="KW-0067">ATP-binding</keyword>
<reference evidence="11 12" key="1">
    <citation type="submission" date="2019-10" db="EMBL/GenBank/DDBJ databases">
        <title>Nonomuraea sp. nov., isolated from Phyllanthus amarus.</title>
        <authorList>
            <person name="Klykleung N."/>
            <person name="Tanasupawat S."/>
        </authorList>
    </citation>
    <scope>NUCLEOTIDE SEQUENCE [LARGE SCALE GENOMIC DNA]</scope>
    <source>
        <strain evidence="11 12">PA1-10</strain>
    </source>
</reference>
<protein>
    <recommendedName>
        <fullName evidence="9">DNA 5'-3' helicase</fullName>
        <ecNumber evidence="9">5.6.2.3</ecNumber>
    </recommendedName>
</protein>